<keyword evidence="1" id="KW-0812">Transmembrane</keyword>
<dbReference type="OrthoDB" id="7619962at2"/>
<dbReference type="InterPro" id="IPR058965">
    <property type="entry name" value="SOI/HabA-like"/>
</dbReference>
<dbReference type="EMBL" id="AVPJ01000012">
    <property type="protein sequence ID" value="KGN31285.1"/>
    <property type="molecule type" value="Genomic_DNA"/>
</dbReference>
<comment type="caution">
    <text evidence="2">The sequence shown here is derived from an EMBL/GenBank/DDBJ whole genome shotgun (WGS) entry which is preliminary data.</text>
</comment>
<evidence type="ECO:0000256" key="1">
    <source>
        <dbReference type="SAM" id="Phobius"/>
    </source>
</evidence>
<keyword evidence="1" id="KW-1133">Transmembrane helix</keyword>
<evidence type="ECO:0008006" key="4">
    <source>
        <dbReference type="Google" id="ProtNLM"/>
    </source>
</evidence>
<dbReference type="STRING" id="1385520.N802_04145"/>
<dbReference type="eggNOG" id="ENOG5032W5M">
    <property type="taxonomic scope" value="Bacteria"/>
</dbReference>
<accession>A0A0A0J1I1</accession>
<feature type="transmembrane region" description="Helical" evidence="1">
    <location>
        <begin position="38"/>
        <end position="55"/>
    </location>
</feature>
<keyword evidence="3" id="KW-1185">Reference proteome</keyword>
<feature type="transmembrane region" description="Helical" evidence="1">
    <location>
        <begin position="111"/>
        <end position="134"/>
    </location>
</feature>
<protein>
    <recommendedName>
        <fullName evidence="4">Hydrogenase</fullName>
    </recommendedName>
</protein>
<evidence type="ECO:0000313" key="3">
    <source>
        <dbReference type="Proteomes" id="UP000030002"/>
    </source>
</evidence>
<feature type="transmembrane region" description="Helical" evidence="1">
    <location>
        <begin position="67"/>
        <end position="91"/>
    </location>
</feature>
<reference evidence="2 3" key="1">
    <citation type="submission" date="2013-08" db="EMBL/GenBank/DDBJ databases">
        <title>The genome sequence of Knoellia sinensis.</title>
        <authorList>
            <person name="Zhu W."/>
            <person name="Wang G."/>
        </authorList>
    </citation>
    <scope>NUCLEOTIDE SEQUENCE [LARGE SCALE GENOMIC DNA]</scope>
    <source>
        <strain evidence="2 3">KCTC 19936</strain>
    </source>
</reference>
<name>A0A0A0J1I1_9MICO</name>
<gene>
    <name evidence="2" type="ORF">N802_04145</name>
</gene>
<organism evidence="2 3">
    <name type="scientific">Knoellia sinensis KCTC 19936</name>
    <dbReference type="NCBI Taxonomy" id="1385520"/>
    <lineage>
        <taxon>Bacteria</taxon>
        <taxon>Bacillati</taxon>
        <taxon>Actinomycetota</taxon>
        <taxon>Actinomycetes</taxon>
        <taxon>Micrococcales</taxon>
        <taxon>Intrasporangiaceae</taxon>
        <taxon>Knoellia</taxon>
    </lineage>
</organism>
<keyword evidence="1" id="KW-0472">Membrane</keyword>
<dbReference type="RefSeq" id="WP_035917548.1">
    <property type="nucleotide sequence ID" value="NZ_AVPJ01000012.1"/>
</dbReference>
<dbReference type="Pfam" id="PF26512">
    <property type="entry name" value="SOI"/>
    <property type="match status" value="1"/>
</dbReference>
<evidence type="ECO:0000313" key="2">
    <source>
        <dbReference type="EMBL" id="KGN31285.1"/>
    </source>
</evidence>
<sequence>MSRGDVLIALGVALFFAGLVSGLVIPKLAIPRLGLTSHLEGTMNGMFLILAGLIWDRLELGDLWLQIAFWALVYGMWANWAATLLAGVWGTGRLTPIASGGRVGSPGHERVVTTMLIGVGIADLVAVAIIFVGLMR</sequence>
<proteinExistence type="predicted"/>
<dbReference type="AlphaFoldDB" id="A0A0A0J1I1"/>
<dbReference type="Proteomes" id="UP000030002">
    <property type="component" value="Unassembled WGS sequence"/>
</dbReference>